<organism evidence="2 3">
    <name type="scientific">Zootermopsis nevadensis</name>
    <name type="common">Dampwood termite</name>
    <dbReference type="NCBI Taxonomy" id="136037"/>
    <lineage>
        <taxon>Eukaryota</taxon>
        <taxon>Metazoa</taxon>
        <taxon>Ecdysozoa</taxon>
        <taxon>Arthropoda</taxon>
        <taxon>Hexapoda</taxon>
        <taxon>Insecta</taxon>
        <taxon>Pterygota</taxon>
        <taxon>Neoptera</taxon>
        <taxon>Polyneoptera</taxon>
        <taxon>Dictyoptera</taxon>
        <taxon>Blattodea</taxon>
        <taxon>Blattoidea</taxon>
        <taxon>Termitoidae</taxon>
        <taxon>Termopsidae</taxon>
        <taxon>Zootermopsis</taxon>
    </lineage>
</organism>
<evidence type="ECO:0000256" key="1">
    <source>
        <dbReference type="SAM" id="MobiDB-lite"/>
    </source>
</evidence>
<dbReference type="Proteomes" id="UP000027135">
    <property type="component" value="Unassembled WGS sequence"/>
</dbReference>
<dbReference type="AlphaFoldDB" id="A0A067R0N5"/>
<evidence type="ECO:0000313" key="2">
    <source>
        <dbReference type="EMBL" id="KDR16307.1"/>
    </source>
</evidence>
<gene>
    <name evidence="2" type="ORF">L798_10122</name>
</gene>
<reference evidence="2 3" key="1">
    <citation type="journal article" date="2014" name="Nat. Commun.">
        <title>Molecular traces of alternative social organization in a termite genome.</title>
        <authorList>
            <person name="Terrapon N."/>
            <person name="Li C."/>
            <person name="Robertson H.M."/>
            <person name="Ji L."/>
            <person name="Meng X."/>
            <person name="Booth W."/>
            <person name="Chen Z."/>
            <person name="Childers C.P."/>
            <person name="Glastad K.M."/>
            <person name="Gokhale K."/>
            <person name="Gowin J."/>
            <person name="Gronenberg W."/>
            <person name="Hermansen R.A."/>
            <person name="Hu H."/>
            <person name="Hunt B.G."/>
            <person name="Huylmans A.K."/>
            <person name="Khalil S.M."/>
            <person name="Mitchell R.D."/>
            <person name="Munoz-Torres M.C."/>
            <person name="Mustard J.A."/>
            <person name="Pan H."/>
            <person name="Reese J.T."/>
            <person name="Scharf M.E."/>
            <person name="Sun F."/>
            <person name="Vogel H."/>
            <person name="Xiao J."/>
            <person name="Yang W."/>
            <person name="Yang Z."/>
            <person name="Yang Z."/>
            <person name="Zhou J."/>
            <person name="Zhu J."/>
            <person name="Brent C.S."/>
            <person name="Elsik C.G."/>
            <person name="Goodisman M.A."/>
            <person name="Liberles D.A."/>
            <person name="Roe R.M."/>
            <person name="Vargo E.L."/>
            <person name="Vilcinskas A."/>
            <person name="Wang J."/>
            <person name="Bornberg-Bauer E."/>
            <person name="Korb J."/>
            <person name="Zhang G."/>
            <person name="Liebig J."/>
        </authorList>
    </citation>
    <scope>NUCLEOTIDE SEQUENCE [LARGE SCALE GENOMIC DNA]</scope>
    <source>
        <tissue evidence="2">Whole organism</tissue>
    </source>
</reference>
<accession>A0A067R0N5</accession>
<name>A0A067R0N5_ZOONE</name>
<dbReference type="InParanoid" id="A0A067R0N5"/>
<keyword evidence="3" id="KW-1185">Reference proteome</keyword>
<sequence>MDPVIILLHSSELTKHELDQTFLVPVSKKRRIRNKQVNTAPSGYHAPYSKNGSPPEDVHIRVSRSYGSVSVSGSHWQKCVIGDGNYFKGFSFCWLLRLYDELEPPSSCKRTSHD</sequence>
<proteinExistence type="predicted"/>
<dbReference type="EMBL" id="KK852801">
    <property type="protein sequence ID" value="KDR16307.1"/>
    <property type="molecule type" value="Genomic_DNA"/>
</dbReference>
<feature type="region of interest" description="Disordered" evidence="1">
    <location>
        <begin position="34"/>
        <end position="55"/>
    </location>
</feature>
<evidence type="ECO:0000313" key="3">
    <source>
        <dbReference type="Proteomes" id="UP000027135"/>
    </source>
</evidence>
<protein>
    <submittedName>
        <fullName evidence="2">Uncharacterized protein</fullName>
    </submittedName>
</protein>